<comment type="function">
    <text evidence="8">Catalyzes the condensation of pantoate with beta-alanine in an ATP-dependent reaction via a pantoyl-adenylate intermediate.</text>
</comment>
<dbReference type="Gene3D" id="3.30.1300.10">
    <property type="entry name" value="Pantoate-beta-alanine ligase, C-terminal domain"/>
    <property type="match status" value="1"/>
</dbReference>
<dbReference type="NCBIfam" id="TIGR00018">
    <property type="entry name" value="panC"/>
    <property type="match status" value="1"/>
</dbReference>
<evidence type="ECO:0000256" key="2">
    <source>
        <dbReference type="ARBA" id="ARBA00009256"/>
    </source>
</evidence>
<keyword evidence="5 8" id="KW-0547">Nucleotide-binding</keyword>
<sequence>MSDQSLLRVGSIEALREATGRWRAAGETIVLVPTMGALHAGHLSLVEEAKRVGQRVVVSIFVNPTQFGPNEDFSRYPRVLEADLALLREAQADLAWLPGVEIMYPEGFATRIEVGGPSGGLCGDLRPGHFSGVATVVTKLLHQVQPDIALFGEKDFQQLKVIQRMVHDLDMPFDIRGVPTLREPDGLALSSRNRYLSPEERAKAPELHRVMADLAGRLGAAAAAGPLLCEGLSALETAGFRPQYLELRDAETLASVTTASRPARLLAAAYLGNTRLIDNLPVTPV</sequence>
<feature type="binding site" evidence="8">
    <location>
        <position position="158"/>
    </location>
    <ligand>
        <name>(R)-pantoate</name>
        <dbReference type="ChEBI" id="CHEBI:15980"/>
    </ligand>
</feature>
<keyword evidence="4 8" id="KW-0566">Pantothenate biosynthesis</keyword>
<feature type="active site" description="Proton donor" evidence="8">
    <location>
        <position position="42"/>
    </location>
</feature>
<feature type="binding site" evidence="8">
    <location>
        <begin position="189"/>
        <end position="192"/>
    </location>
    <ligand>
        <name>ATP</name>
        <dbReference type="ChEBI" id="CHEBI:30616"/>
    </ligand>
</feature>
<dbReference type="Pfam" id="PF02569">
    <property type="entry name" value="Pantoate_ligase"/>
    <property type="match status" value="1"/>
</dbReference>
<dbReference type="CDD" id="cd00560">
    <property type="entry name" value="PanC"/>
    <property type="match status" value="1"/>
</dbReference>
<keyword evidence="10" id="KW-1185">Reference proteome</keyword>
<dbReference type="SUPFAM" id="SSF52374">
    <property type="entry name" value="Nucleotidylyl transferase"/>
    <property type="match status" value="1"/>
</dbReference>
<keyword evidence="8" id="KW-0963">Cytoplasm</keyword>
<dbReference type="RefSeq" id="WP_238310087.1">
    <property type="nucleotide sequence ID" value="NZ_BPQV01000002.1"/>
</dbReference>
<comment type="miscellaneous">
    <text evidence="8">The reaction proceeds by a bi uni uni bi ping pong mechanism.</text>
</comment>
<comment type="pathway">
    <text evidence="1 8">Cofactor biosynthesis; (R)-pantothenate biosynthesis; (R)-pantothenate from (R)-pantoate and beta-alanine: step 1/1.</text>
</comment>
<keyword evidence="6 8" id="KW-0067">ATP-binding</keyword>
<evidence type="ECO:0000256" key="7">
    <source>
        <dbReference type="ARBA" id="ARBA00048258"/>
    </source>
</evidence>
<dbReference type="HAMAP" id="MF_00158">
    <property type="entry name" value="PanC"/>
    <property type="match status" value="1"/>
</dbReference>
<evidence type="ECO:0000256" key="3">
    <source>
        <dbReference type="ARBA" id="ARBA00022598"/>
    </source>
</evidence>
<comment type="caution">
    <text evidence="9">The sequence shown here is derived from an EMBL/GenBank/DDBJ whole genome shotgun (WGS) entry which is preliminary data.</text>
</comment>
<feature type="binding site" evidence="8">
    <location>
        <position position="66"/>
    </location>
    <ligand>
        <name>(R)-pantoate</name>
        <dbReference type="ChEBI" id="CHEBI:15980"/>
    </ligand>
</feature>
<dbReference type="PANTHER" id="PTHR21299:SF1">
    <property type="entry name" value="PANTOATE--BETA-ALANINE LIGASE"/>
    <property type="match status" value="1"/>
</dbReference>
<evidence type="ECO:0000313" key="9">
    <source>
        <dbReference type="EMBL" id="GJE26146.1"/>
    </source>
</evidence>
<evidence type="ECO:0000256" key="4">
    <source>
        <dbReference type="ARBA" id="ARBA00022655"/>
    </source>
</evidence>
<evidence type="ECO:0000256" key="5">
    <source>
        <dbReference type="ARBA" id="ARBA00022741"/>
    </source>
</evidence>
<dbReference type="InterPro" id="IPR014729">
    <property type="entry name" value="Rossmann-like_a/b/a_fold"/>
</dbReference>
<dbReference type="Gene3D" id="3.40.50.620">
    <property type="entry name" value="HUPs"/>
    <property type="match status" value="1"/>
</dbReference>
<dbReference type="NCBIfam" id="TIGR00125">
    <property type="entry name" value="cyt_tran_rel"/>
    <property type="match status" value="1"/>
</dbReference>
<proteinExistence type="inferred from homology"/>
<dbReference type="InterPro" id="IPR004821">
    <property type="entry name" value="Cyt_trans-like"/>
</dbReference>
<keyword evidence="3 8" id="KW-0436">Ligase</keyword>
<dbReference type="InterPro" id="IPR003721">
    <property type="entry name" value="Pantoate_ligase"/>
</dbReference>
<dbReference type="EMBL" id="BPQV01000002">
    <property type="protein sequence ID" value="GJE26146.1"/>
    <property type="molecule type" value="Genomic_DNA"/>
</dbReference>
<comment type="subcellular location">
    <subcellularLocation>
        <location evidence="8">Cytoplasm</location>
    </subcellularLocation>
</comment>
<accession>A0ABQ4T3B7</accession>
<evidence type="ECO:0000256" key="8">
    <source>
        <dbReference type="HAMAP-Rule" id="MF_00158"/>
    </source>
</evidence>
<organism evidence="9 10">
    <name type="scientific">Methylobacterium organophilum</name>
    <dbReference type="NCBI Taxonomy" id="410"/>
    <lineage>
        <taxon>Bacteria</taxon>
        <taxon>Pseudomonadati</taxon>
        <taxon>Pseudomonadota</taxon>
        <taxon>Alphaproteobacteria</taxon>
        <taxon>Hyphomicrobiales</taxon>
        <taxon>Methylobacteriaceae</taxon>
        <taxon>Methylobacterium</taxon>
    </lineage>
</organism>
<dbReference type="EC" id="6.3.2.1" evidence="8"/>
<dbReference type="PANTHER" id="PTHR21299">
    <property type="entry name" value="CYTIDYLATE KINASE/PANTOATE-BETA-ALANINE LIGASE"/>
    <property type="match status" value="1"/>
</dbReference>
<dbReference type="Proteomes" id="UP001055156">
    <property type="component" value="Unassembled WGS sequence"/>
</dbReference>
<comment type="catalytic activity">
    <reaction evidence="7 8">
        <text>(R)-pantoate + beta-alanine + ATP = (R)-pantothenate + AMP + diphosphate + H(+)</text>
        <dbReference type="Rhea" id="RHEA:10912"/>
        <dbReference type="ChEBI" id="CHEBI:15378"/>
        <dbReference type="ChEBI" id="CHEBI:15980"/>
        <dbReference type="ChEBI" id="CHEBI:29032"/>
        <dbReference type="ChEBI" id="CHEBI:30616"/>
        <dbReference type="ChEBI" id="CHEBI:33019"/>
        <dbReference type="ChEBI" id="CHEBI:57966"/>
        <dbReference type="ChEBI" id="CHEBI:456215"/>
        <dbReference type="EC" id="6.3.2.1"/>
    </reaction>
</comment>
<name>A0ABQ4T3B7_METOR</name>
<dbReference type="InterPro" id="IPR042176">
    <property type="entry name" value="Pantoate_ligase_C"/>
</dbReference>
<comment type="subunit">
    <text evidence="8">Homodimer.</text>
</comment>
<reference evidence="9" key="1">
    <citation type="journal article" date="2021" name="Front. Microbiol.">
        <title>Comprehensive Comparative Genomics and Phenotyping of Methylobacterium Species.</title>
        <authorList>
            <person name="Alessa O."/>
            <person name="Ogura Y."/>
            <person name="Fujitani Y."/>
            <person name="Takami H."/>
            <person name="Hayashi T."/>
            <person name="Sahin N."/>
            <person name="Tani A."/>
        </authorList>
    </citation>
    <scope>NUCLEOTIDE SEQUENCE</scope>
    <source>
        <strain evidence="9">NBRC 15689</strain>
    </source>
</reference>
<comment type="similarity">
    <text evidence="2 8">Belongs to the pantothenate synthetase family.</text>
</comment>
<evidence type="ECO:0000256" key="1">
    <source>
        <dbReference type="ARBA" id="ARBA00004990"/>
    </source>
</evidence>
<evidence type="ECO:0000256" key="6">
    <source>
        <dbReference type="ARBA" id="ARBA00022840"/>
    </source>
</evidence>
<reference evidence="9" key="2">
    <citation type="submission" date="2021-08" db="EMBL/GenBank/DDBJ databases">
        <authorList>
            <person name="Tani A."/>
            <person name="Ola A."/>
            <person name="Ogura Y."/>
            <person name="Katsura K."/>
            <person name="Hayashi T."/>
        </authorList>
    </citation>
    <scope>NUCLEOTIDE SEQUENCE</scope>
    <source>
        <strain evidence="9">NBRC 15689</strain>
    </source>
</reference>
<feature type="binding site" evidence="8">
    <location>
        <begin position="152"/>
        <end position="155"/>
    </location>
    <ligand>
        <name>ATP</name>
        <dbReference type="ChEBI" id="CHEBI:30616"/>
    </ligand>
</feature>
<feature type="binding site" evidence="8">
    <location>
        <position position="181"/>
    </location>
    <ligand>
        <name>ATP</name>
        <dbReference type="ChEBI" id="CHEBI:30616"/>
    </ligand>
</feature>
<evidence type="ECO:0000313" key="10">
    <source>
        <dbReference type="Proteomes" id="UP001055156"/>
    </source>
</evidence>
<feature type="binding site" evidence="8">
    <location>
        <begin position="35"/>
        <end position="42"/>
    </location>
    <ligand>
        <name>ATP</name>
        <dbReference type="ChEBI" id="CHEBI:30616"/>
    </ligand>
</feature>
<gene>
    <name evidence="8 9" type="primary">panC</name>
    <name evidence="9" type="ORF">LKMONMHP_0993</name>
</gene>
<protein>
    <recommendedName>
        <fullName evidence="8">Pantothenate synthetase</fullName>
        <shortName evidence="8">PS</shortName>
        <ecNumber evidence="8">6.3.2.1</ecNumber>
    </recommendedName>
    <alternativeName>
        <fullName evidence="8">Pantoate--beta-alanine ligase</fullName>
    </alternativeName>
    <alternativeName>
        <fullName evidence="8">Pantoate-activating enzyme</fullName>
    </alternativeName>
</protein>
<feature type="binding site" evidence="8">
    <location>
        <position position="66"/>
    </location>
    <ligand>
        <name>beta-alanine</name>
        <dbReference type="ChEBI" id="CHEBI:57966"/>
    </ligand>
</feature>